<protein>
    <submittedName>
        <fullName evidence="1">Uncharacterized protein</fullName>
    </submittedName>
</protein>
<keyword evidence="2" id="KW-1185">Reference proteome</keyword>
<evidence type="ECO:0000313" key="1">
    <source>
        <dbReference type="EMBL" id="KAI3941960.1"/>
    </source>
</evidence>
<reference evidence="1" key="1">
    <citation type="submission" date="2022-04" db="EMBL/GenBank/DDBJ databases">
        <title>A functionally conserved STORR gene fusion in Papaver species that diverged 16.8 million years ago.</title>
        <authorList>
            <person name="Catania T."/>
        </authorList>
    </citation>
    <scope>NUCLEOTIDE SEQUENCE</scope>
    <source>
        <strain evidence="1">S-188037</strain>
    </source>
</reference>
<sequence length="56" mass="6499">MVKKRQDTQPAPTPSKSNSVYHVGYSIINKFLPWRTGGFANNFSILREQRKHKNPK</sequence>
<dbReference type="EMBL" id="JAJJMB010004763">
    <property type="protein sequence ID" value="KAI3941960.1"/>
    <property type="molecule type" value="Genomic_DNA"/>
</dbReference>
<organism evidence="1 2">
    <name type="scientific">Papaver atlanticum</name>
    <dbReference type="NCBI Taxonomy" id="357466"/>
    <lineage>
        <taxon>Eukaryota</taxon>
        <taxon>Viridiplantae</taxon>
        <taxon>Streptophyta</taxon>
        <taxon>Embryophyta</taxon>
        <taxon>Tracheophyta</taxon>
        <taxon>Spermatophyta</taxon>
        <taxon>Magnoliopsida</taxon>
        <taxon>Ranunculales</taxon>
        <taxon>Papaveraceae</taxon>
        <taxon>Papaveroideae</taxon>
        <taxon>Papaver</taxon>
    </lineage>
</organism>
<accession>A0AAD4T824</accession>
<evidence type="ECO:0000313" key="2">
    <source>
        <dbReference type="Proteomes" id="UP001202328"/>
    </source>
</evidence>
<name>A0AAD4T824_9MAGN</name>
<gene>
    <name evidence="1" type="ORF">MKW98_009170</name>
</gene>
<dbReference type="AlphaFoldDB" id="A0AAD4T824"/>
<proteinExistence type="predicted"/>
<comment type="caution">
    <text evidence="1">The sequence shown here is derived from an EMBL/GenBank/DDBJ whole genome shotgun (WGS) entry which is preliminary data.</text>
</comment>
<dbReference type="Proteomes" id="UP001202328">
    <property type="component" value="Unassembled WGS sequence"/>
</dbReference>